<dbReference type="Gene3D" id="3.40.50.2000">
    <property type="entry name" value="Glycogen Phosphorylase B"/>
    <property type="match status" value="2"/>
</dbReference>
<dbReference type="Pfam" id="PF00534">
    <property type="entry name" value="Glycos_transf_1"/>
    <property type="match status" value="1"/>
</dbReference>
<dbReference type="OrthoDB" id="9792269at2"/>
<dbReference type="InterPro" id="IPR001296">
    <property type="entry name" value="Glyco_trans_1"/>
</dbReference>
<dbReference type="Pfam" id="PF13439">
    <property type="entry name" value="Glyco_transf_4"/>
    <property type="match status" value="1"/>
</dbReference>
<keyword evidence="4" id="KW-1185">Reference proteome</keyword>
<dbReference type="GO" id="GO:0016757">
    <property type="term" value="F:glycosyltransferase activity"/>
    <property type="evidence" value="ECO:0007669"/>
    <property type="project" value="InterPro"/>
</dbReference>
<gene>
    <name evidence="3" type="ORF">BOW52_09950</name>
</gene>
<protein>
    <recommendedName>
        <fullName evidence="5">Glycosyl transferase</fullName>
    </recommendedName>
</protein>
<dbReference type="PANTHER" id="PTHR12526:SF630">
    <property type="entry name" value="GLYCOSYLTRANSFERASE"/>
    <property type="match status" value="1"/>
</dbReference>
<proteinExistence type="predicted"/>
<dbReference type="PANTHER" id="PTHR12526">
    <property type="entry name" value="GLYCOSYLTRANSFERASE"/>
    <property type="match status" value="1"/>
</dbReference>
<evidence type="ECO:0008006" key="5">
    <source>
        <dbReference type="Google" id="ProtNLM"/>
    </source>
</evidence>
<evidence type="ECO:0000313" key="4">
    <source>
        <dbReference type="Proteomes" id="UP000190198"/>
    </source>
</evidence>
<reference evidence="3 4" key="1">
    <citation type="submission" date="2016-11" db="EMBL/GenBank/DDBJ databases">
        <title>Mixed transmission modes and dynamic genome evolution in an obligate animal-bacterial symbiosis.</title>
        <authorList>
            <person name="Russell S.L."/>
            <person name="Corbett-Detig R.B."/>
            <person name="Cavanaugh C.M."/>
        </authorList>
    </citation>
    <scope>NUCLEOTIDE SEQUENCE [LARGE SCALE GENOMIC DNA]</scope>
    <source>
        <strain evidence="3">Sp-SM6</strain>
    </source>
</reference>
<evidence type="ECO:0000259" key="1">
    <source>
        <dbReference type="Pfam" id="PF00534"/>
    </source>
</evidence>
<dbReference type="EMBL" id="MPRK01000259">
    <property type="protein sequence ID" value="OOZ37922.1"/>
    <property type="molecule type" value="Genomic_DNA"/>
</dbReference>
<dbReference type="GO" id="GO:1901135">
    <property type="term" value="P:carbohydrate derivative metabolic process"/>
    <property type="evidence" value="ECO:0007669"/>
    <property type="project" value="UniProtKB-ARBA"/>
</dbReference>
<dbReference type="CDD" id="cd03811">
    <property type="entry name" value="GT4_GT28_WabH-like"/>
    <property type="match status" value="1"/>
</dbReference>
<dbReference type="RefSeq" id="WP_078477570.1">
    <property type="nucleotide sequence ID" value="NZ_MPRK01000259.1"/>
</dbReference>
<dbReference type="SUPFAM" id="SSF53756">
    <property type="entry name" value="UDP-Glycosyltransferase/glycogen phosphorylase"/>
    <property type="match status" value="1"/>
</dbReference>
<accession>A0A1T2KYK6</accession>
<dbReference type="InterPro" id="IPR028098">
    <property type="entry name" value="Glyco_trans_4-like_N"/>
</dbReference>
<feature type="domain" description="Glycosyltransferase subfamily 4-like N-terminal" evidence="2">
    <location>
        <begin position="14"/>
        <end position="170"/>
    </location>
</feature>
<evidence type="ECO:0000259" key="2">
    <source>
        <dbReference type="Pfam" id="PF13439"/>
    </source>
</evidence>
<dbReference type="Proteomes" id="UP000190198">
    <property type="component" value="Unassembled WGS sequence"/>
</dbReference>
<evidence type="ECO:0000313" key="3">
    <source>
        <dbReference type="EMBL" id="OOZ37922.1"/>
    </source>
</evidence>
<feature type="domain" description="Glycosyl transferase family 1" evidence="1">
    <location>
        <begin position="193"/>
        <end position="344"/>
    </location>
</feature>
<name>A0A1T2KYK6_9GAMM</name>
<organism evidence="3 4">
    <name type="scientific">Solemya elarraichensis gill symbiont</name>
    <dbReference type="NCBI Taxonomy" id="1918949"/>
    <lineage>
        <taxon>Bacteria</taxon>
        <taxon>Pseudomonadati</taxon>
        <taxon>Pseudomonadota</taxon>
        <taxon>Gammaproteobacteria</taxon>
        <taxon>sulfur-oxidizing symbionts</taxon>
    </lineage>
</organism>
<dbReference type="AlphaFoldDB" id="A0A1T2KYK6"/>
<sequence>MKKIALFTTFFSTNGVSRNRITLANEFISMGYAVDFVVCRDEGVLKDEVSEQSKIFELGSSRPREMVLRLGQYLKNEKPHAMIASSWPNTASAILARYIFHRQMKLIVSEHSNFLNAPEMTKRDKWLLRHVSRYLYRYATQVVVVSDGMKAGMCDVTGLDESDIKVIYNPLRQLKKTILSDTDAELIDWWRSSKTVLSVGRLEKAKDYEILIDAFALVQKNINAKLVILGEGGLRDKLEQTIKRYNLNDSIKLPGFRKDTASFYDNAELFVLSSNNEGFGNVILESLSHGVPVVSTDCESGPREILVDGKYGKLCDVGSVDRLAASMIESLNQAHDPEFLKQRANDFSPRKIAQQYIEALFGLG</sequence>
<comment type="caution">
    <text evidence="3">The sequence shown here is derived from an EMBL/GenBank/DDBJ whole genome shotgun (WGS) entry which is preliminary data.</text>
</comment>